<dbReference type="EMBL" id="JBJVNE010000014">
    <property type="protein sequence ID" value="MFM9649840.1"/>
    <property type="molecule type" value="Genomic_DNA"/>
</dbReference>
<feature type="region of interest" description="Disordered" evidence="1">
    <location>
        <begin position="1"/>
        <end position="28"/>
    </location>
</feature>
<keyword evidence="3" id="KW-1185">Reference proteome</keyword>
<sequence length="64" mass="7137">MAELWATEDLPGLCDPTWTDDPKPTDDLPTPWDIRQAEISDLRHQGAPLIGIYRATTLPTGSYL</sequence>
<reference evidence="2 3" key="1">
    <citation type="submission" date="2024-12" db="EMBL/GenBank/DDBJ databases">
        <title>Forecasting of Potato common scab and diversities of Pathogenic streptomyces spp. in china.</title>
        <authorList>
            <person name="Handique U."/>
            <person name="Wu J."/>
        </authorList>
    </citation>
    <scope>NUCLEOTIDE SEQUENCE [LARGE SCALE GENOMIC DNA]</scope>
    <source>
        <strain evidence="2 3">ZRIMU1585</strain>
    </source>
</reference>
<protein>
    <submittedName>
        <fullName evidence="2">Uncharacterized protein</fullName>
    </submittedName>
</protein>
<name>A0ABW9IMV9_STRGJ</name>
<dbReference type="Proteomes" id="UP001631993">
    <property type="component" value="Unassembled WGS sequence"/>
</dbReference>
<evidence type="ECO:0000313" key="3">
    <source>
        <dbReference type="Proteomes" id="UP001631993"/>
    </source>
</evidence>
<comment type="caution">
    <text evidence="2">The sequence shown here is derived from an EMBL/GenBank/DDBJ whole genome shotgun (WGS) entry which is preliminary data.</text>
</comment>
<evidence type="ECO:0000256" key="1">
    <source>
        <dbReference type="SAM" id="MobiDB-lite"/>
    </source>
</evidence>
<evidence type="ECO:0000313" key="2">
    <source>
        <dbReference type="EMBL" id="MFM9649840.1"/>
    </source>
</evidence>
<gene>
    <name evidence="2" type="ORF">ACKI1S_27290</name>
</gene>
<proteinExistence type="predicted"/>
<dbReference type="RefSeq" id="WP_369279764.1">
    <property type="nucleotide sequence ID" value="NZ_JBJVMW010000010.1"/>
</dbReference>
<accession>A0ABW9IMV9</accession>
<organism evidence="2 3">
    <name type="scientific">Streptomyces galilaeus</name>
    <dbReference type="NCBI Taxonomy" id="33899"/>
    <lineage>
        <taxon>Bacteria</taxon>
        <taxon>Bacillati</taxon>
        <taxon>Actinomycetota</taxon>
        <taxon>Actinomycetes</taxon>
        <taxon>Kitasatosporales</taxon>
        <taxon>Streptomycetaceae</taxon>
        <taxon>Streptomyces</taxon>
    </lineage>
</organism>